<dbReference type="EMBL" id="BAAATD010000003">
    <property type="protein sequence ID" value="GAA2594091.1"/>
    <property type="molecule type" value="Genomic_DNA"/>
</dbReference>
<dbReference type="SUPFAM" id="SSF53597">
    <property type="entry name" value="Dihydrofolate reductase-like"/>
    <property type="match status" value="1"/>
</dbReference>
<dbReference type="Proteomes" id="UP001501509">
    <property type="component" value="Unassembled WGS sequence"/>
</dbReference>
<accession>A0ABP6C231</accession>
<evidence type="ECO:0000259" key="1">
    <source>
        <dbReference type="Pfam" id="PF01872"/>
    </source>
</evidence>
<evidence type="ECO:0000313" key="2">
    <source>
        <dbReference type="EMBL" id="GAA2594091.1"/>
    </source>
</evidence>
<dbReference type="PANTHER" id="PTHR38011">
    <property type="entry name" value="DIHYDROFOLATE REDUCTASE FAMILY PROTEIN (AFU_ORTHOLOGUE AFUA_8G06820)"/>
    <property type="match status" value="1"/>
</dbReference>
<dbReference type="Pfam" id="PF01872">
    <property type="entry name" value="RibD_C"/>
    <property type="match status" value="1"/>
</dbReference>
<evidence type="ECO:0000313" key="3">
    <source>
        <dbReference type="Proteomes" id="UP001501509"/>
    </source>
</evidence>
<dbReference type="InterPro" id="IPR002734">
    <property type="entry name" value="RibDG_C"/>
</dbReference>
<name>A0ABP6C231_9ACTN</name>
<dbReference type="PANTHER" id="PTHR38011:SF11">
    <property type="entry name" value="2,5-DIAMINO-6-RIBOSYLAMINO-4(3H)-PYRIMIDINONE 5'-PHOSPHATE REDUCTASE"/>
    <property type="match status" value="1"/>
</dbReference>
<feature type="domain" description="Bacterial bifunctional deaminase-reductase C-terminal" evidence="1">
    <location>
        <begin position="3"/>
        <end position="171"/>
    </location>
</feature>
<dbReference type="Gene3D" id="3.40.430.10">
    <property type="entry name" value="Dihydrofolate Reductase, subunit A"/>
    <property type="match status" value="1"/>
</dbReference>
<comment type="caution">
    <text evidence="2">The sequence shown here is derived from an EMBL/GenBank/DDBJ whole genome shotgun (WGS) entry which is preliminary data.</text>
</comment>
<gene>
    <name evidence="2" type="ORF">GCM10010411_29080</name>
</gene>
<dbReference type="RefSeq" id="WP_344541203.1">
    <property type="nucleotide sequence ID" value="NZ_BAAATD010000003.1"/>
</dbReference>
<sequence>MGKIVSNFFISLDGVVESPDQWHFPYFNDEMGAAVGAGMETSTAFLMGRRLYDEWADYWPRQSADEPFASFINDHPKYVVSSSLDKATWNNTTIISGDVAARLRELKERNEGAITMSGSATLVRWLLANGLLDELHLLVHPIAVGHGRRLFEDTPTHRLRLLSNKVFQTGVLHSVYAPAEPETAETGTAETGTA</sequence>
<protein>
    <submittedName>
        <fullName evidence="2">Dihydrofolate reductase family protein</fullName>
    </submittedName>
</protein>
<dbReference type="InterPro" id="IPR024072">
    <property type="entry name" value="DHFR-like_dom_sf"/>
</dbReference>
<dbReference type="InterPro" id="IPR050765">
    <property type="entry name" value="Riboflavin_Biosynth_HTPR"/>
</dbReference>
<reference evidence="3" key="1">
    <citation type="journal article" date="2019" name="Int. J. Syst. Evol. Microbiol.">
        <title>The Global Catalogue of Microorganisms (GCM) 10K type strain sequencing project: providing services to taxonomists for standard genome sequencing and annotation.</title>
        <authorList>
            <consortium name="The Broad Institute Genomics Platform"/>
            <consortium name="The Broad Institute Genome Sequencing Center for Infectious Disease"/>
            <person name="Wu L."/>
            <person name="Ma J."/>
        </authorList>
    </citation>
    <scope>NUCLEOTIDE SEQUENCE [LARGE SCALE GENOMIC DNA]</scope>
    <source>
        <strain evidence="3">JCM 6833</strain>
    </source>
</reference>
<organism evidence="2 3">
    <name type="scientific">Actinomadura fulvescens</name>
    <dbReference type="NCBI Taxonomy" id="46160"/>
    <lineage>
        <taxon>Bacteria</taxon>
        <taxon>Bacillati</taxon>
        <taxon>Actinomycetota</taxon>
        <taxon>Actinomycetes</taxon>
        <taxon>Streptosporangiales</taxon>
        <taxon>Thermomonosporaceae</taxon>
        <taxon>Actinomadura</taxon>
    </lineage>
</organism>
<proteinExistence type="predicted"/>
<keyword evidence="3" id="KW-1185">Reference proteome</keyword>